<protein>
    <submittedName>
        <fullName evidence="2">Uncharacterized protein</fullName>
    </submittedName>
</protein>
<reference evidence="2" key="1">
    <citation type="journal article" date="2020" name="Phytopathology">
        <title>Genome Sequence Resources of Colletotrichum truncatum, C. plurivorum, C. musicola, and C. sojae: Four Species Pathogenic to Soybean (Glycine max).</title>
        <authorList>
            <person name="Rogerio F."/>
            <person name="Boufleur T.R."/>
            <person name="Ciampi-Guillardi M."/>
            <person name="Sukno S.A."/>
            <person name="Thon M.R."/>
            <person name="Massola Junior N.S."/>
            <person name="Baroncelli R."/>
        </authorList>
    </citation>
    <scope>NUCLEOTIDE SEQUENCE</scope>
    <source>
        <strain evidence="2">LFN00145</strain>
    </source>
</reference>
<gene>
    <name evidence="2" type="ORF">CPLU01_09968</name>
</gene>
<dbReference type="Proteomes" id="UP000654918">
    <property type="component" value="Unassembled WGS sequence"/>
</dbReference>
<proteinExistence type="predicted"/>
<evidence type="ECO:0000256" key="1">
    <source>
        <dbReference type="SAM" id="MobiDB-lite"/>
    </source>
</evidence>
<dbReference type="AlphaFoldDB" id="A0A8H6NB12"/>
<dbReference type="EMBL" id="WIGO01000163">
    <property type="protein sequence ID" value="KAF6825976.1"/>
    <property type="molecule type" value="Genomic_DNA"/>
</dbReference>
<keyword evidence="3" id="KW-1185">Reference proteome</keyword>
<accession>A0A8H6NB12</accession>
<sequence>MVTELTLTTNLSRILLIRRFCRALAAGNVSRSLTGRLRPRGIVDATKNSDAGQSHLLKSDTLPASKKRGIGGVADTDVEPQPTPRRSHQKMPDVESTPMQGYNDYAPRLSPAVRGHPRPVCVGDSAPIRGKIAKPAPISVNNTISKDCTGGEGVCKAQLLAAFGERLRSSRARDVSALRRLVKHPDAKATGTQKADARKTKTGGAASSIFHEMQRLCQEKQQELDDLAKQFMPPADSWKNFNYDLPSFDDAAITHPGFH</sequence>
<organism evidence="2 3">
    <name type="scientific">Colletotrichum plurivorum</name>
    <dbReference type="NCBI Taxonomy" id="2175906"/>
    <lineage>
        <taxon>Eukaryota</taxon>
        <taxon>Fungi</taxon>
        <taxon>Dikarya</taxon>
        <taxon>Ascomycota</taxon>
        <taxon>Pezizomycotina</taxon>
        <taxon>Sordariomycetes</taxon>
        <taxon>Hypocreomycetidae</taxon>
        <taxon>Glomerellales</taxon>
        <taxon>Glomerellaceae</taxon>
        <taxon>Colletotrichum</taxon>
        <taxon>Colletotrichum orchidearum species complex</taxon>
    </lineage>
</organism>
<comment type="caution">
    <text evidence="2">The sequence shown here is derived from an EMBL/GenBank/DDBJ whole genome shotgun (WGS) entry which is preliminary data.</text>
</comment>
<evidence type="ECO:0000313" key="3">
    <source>
        <dbReference type="Proteomes" id="UP000654918"/>
    </source>
</evidence>
<name>A0A8H6NB12_9PEZI</name>
<feature type="region of interest" description="Disordered" evidence="1">
    <location>
        <begin position="45"/>
        <end position="97"/>
    </location>
</feature>
<evidence type="ECO:0000313" key="2">
    <source>
        <dbReference type="EMBL" id="KAF6825976.1"/>
    </source>
</evidence>